<keyword evidence="2" id="KW-0472">Membrane</keyword>
<feature type="compositionally biased region" description="Low complexity" evidence="1">
    <location>
        <begin position="379"/>
        <end position="408"/>
    </location>
</feature>
<sequence length="431" mass="44688">MVTKRKRTVESKKKPGDTGKVARVEEPARRVAPKKVEAADDRSAKEQAPKTPPAKKPAGKDAAAKTPTPRKPKRVKGKPSVKAAGKPVAKPAAQAVSAPKAAPVSKVAPTSVPTSDPAASSSTPASAQDARTAVPASKEAGRPAQASASQSVPKSAPKPVYKSGAQAYAQPGAKLSNEGDSVDASDQVGNRRKKAKTTKSFKLRWPAVVALSILTVLVLIVGVFSWDRWLRYNDAAEFQGEWSTPGSTTVVVIDGQVIKLTPDVSYTYALDTGAKTISFTFGNMQGEGRYRFSLDRSQLVITDGKEYTWFSTLIDDIGWMFDQALRSLQNQPAENPTPGENVTVLDRLSGDASASPREGASVASGEDSAASQDAGANKGEGASADANAGSAEGAASADGAGASEGANSTDASNPVDPATAAPSQLFDVRDV</sequence>
<evidence type="ECO:0000256" key="2">
    <source>
        <dbReference type="SAM" id="Phobius"/>
    </source>
</evidence>
<keyword evidence="4" id="KW-1185">Reference proteome</keyword>
<evidence type="ECO:0000313" key="4">
    <source>
        <dbReference type="Proteomes" id="UP000278632"/>
    </source>
</evidence>
<organism evidence="3 4">
    <name type="scientific">Paraeggerthella hongkongensis</name>
    <dbReference type="NCBI Taxonomy" id="230658"/>
    <lineage>
        <taxon>Bacteria</taxon>
        <taxon>Bacillati</taxon>
        <taxon>Actinomycetota</taxon>
        <taxon>Coriobacteriia</taxon>
        <taxon>Eggerthellales</taxon>
        <taxon>Eggerthellaceae</taxon>
        <taxon>Paraeggerthella</taxon>
    </lineage>
</organism>
<feature type="region of interest" description="Disordered" evidence="1">
    <location>
        <begin position="349"/>
        <end position="431"/>
    </location>
</feature>
<dbReference type="AlphaFoldDB" id="A0A3N0B3X4"/>
<feature type="region of interest" description="Disordered" evidence="1">
    <location>
        <begin position="1"/>
        <end position="196"/>
    </location>
</feature>
<feature type="compositionally biased region" description="Basic and acidic residues" evidence="1">
    <location>
        <begin position="8"/>
        <end position="48"/>
    </location>
</feature>
<evidence type="ECO:0000256" key="1">
    <source>
        <dbReference type="SAM" id="MobiDB-lite"/>
    </source>
</evidence>
<feature type="transmembrane region" description="Helical" evidence="2">
    <location>
        <begin position="203"/>
        <end position="226"/>
    </location>
</feature>
<keyword evidence="2" id="KW-1133">Transmembrane helix</keyword>
<proteinExistence type="predicted"/>
<dbReference type="RefSeq" id="WP_123192571.1">
    <property type="nucleotide sequence ID" value="NZ_QICD01000019.1"/>
</dbReference>
<reference evidence="4" key="1">
    <citation type="submission" date="2018-05" db="EMBL/GenBank/DDBJ databases">
        <title>Genome Sequencing of selected type strains of the family Eggerthellaceae.</title>
        <authorList>
            <person name="Danylec N."/>
            <person name="Stoll D.A."/>
            <person name="Doetsch A."/>
            <person name="Huch M."/>
        </authorList>
    </citation>
    <scope>NUCLEOTIDE SEQUENCE [LARGE SCALE GENOMIC DNA]</scope>
    <source>
        <strain evidence="4">DSM 16106</strain>
    </source>
</reference>
<protein>
    <submittedName>
        <fullName evidence="3">Uncharacterized protein</fullName>
    </submittedName>
</protein>
<name>A0A3N0B3X4_9ACTN</name>
<feature type="compositionally biased region" description="Basic residues" evidence="1">
    <location>
        <begin position="68"/>
        <end position="79"/>
    </location>
</feature>
<dbReference type="OrthoDB" id="3197458at2"/>
<accession>A0A3N0B3X4</accession>
<dbReference type="Proteomes" id="UP000278632">
    <property type="component" value="Unassembled WGS sequence"/>
</dbReference>
<keyword evidence="2" id="KW-0812">Transmembrane</keyword>
<dbReference type="EMBL" id="QICD01000019">
    <property type="protein sequence ID" value="RNL41813.1"/>
    <property type="molecule type" value="Genomic_DNA"/>
</dbReference>
<evidence type="ECO:0000313" key="3">
    <source>
        <dbReference type="EMBL" id="RNL41813.1"/>
    </source>
</evidence>
<feature type="compositionally biased region" description="Low complexity" evidence="1">
    <location>
        <begin position="80"/>
        <end position="130"/>
    </location>
</feature>
<gene>
    <name evidence="3" type="ORF">DMP08_08960</name>
</gene>
<comment type="caution">
    <text evidence="3">The sequence shown here is derived from an EMBL/GenBank/DDBJ whole genome shotgun (WGS) entry which is preliminary data.</text>
</comment>